<evidence type="ECO:0000256" key="7">
    <source>
        <dbReference type="SAM" id="Phobius"/>
    </source>
</evidence>
<keyword evidence="10" id="KW-1185">Reference proteome</keyword>
<keyword evidence="2 7" id="KW-0812">Transmembrane</keyword>
<accession>A0ABD1KR86</accession>
<dbReference type="Proteomes" id="UP001591681">
    <property type="component" value="Unassembled WGS sequence"/>
</dbReference>
<keyword evidence="5 7" id="KW-0472">Membrane</keyword>
<comment type="subcellular location">
    <subcellularLocation>
        <location evidence="1">Membrane</location>
        <topology evidence="1">Single-pass membrane protein</topology>
    </subcellularLocation>
</comment>
<evidence type="ECO:0000313" key="10">
    <source>
        <dbReference type="Proteomes" id="UP001591681"/>
    </source>
</evidence>
<evidence type="ECO:0008006" key="11">
    <source>
        <dbReference type="Google" id="ProtNLM"/>
    </source>
</evidence>
<evidence type="ECO:0000256" key="1">
    <source>
        <dbReference type="ARBA" id="ARBA00004167"/>
    </source>
</evidence>
<evidence type="ECO:0000313" key="9">
    <source>
        <dbReference type="EMBL" id="KAL2101679.1"/>
    </source>
</evidence>
<evidence type="ECO:0000256" key="5">
    <source>
        <dbReference type="ARBA" id="ARBA00023136"/>
    </source>
</evidence>
<sequence>MAVIREALTLVSFLGLIHCSKSAANVCEVACTTDYISEFNCSKAEPAPVASCLVEFQCRIGEDQMIESNDSCEIRQSDHWCAIRPDDFEDTVTIDTNCTIRVKHKHHTEVTQTVWPLKNFVKPKPPFNVTLEESGFDFNLTWSMAYTEEHFLNTWLIYRVRLRPHGTKESIYYDVTEDRRFQIIQKENLVKGETYVIDVQAAVNPALLQTIWSDWSPTSQMMTKENVLDKFPEWYFFLLLMMIPVVLIICTKMWASKLHFSSIPNPRNFFKPLYHTYEGDFKRWVGPVLILNSFELQEKSPSLKVMSTKGLGKETETLCNGLNMQGSRSRLFLQDPNYPNSLCILDNTIPDTDCSAQHISIDTVTVSEEGSRQIPPEASELQVIMQEEESIEHWLHPQQNLDMEQISLDSFGSLEYSEDGYPRVKLDLDTVDSGFLESNCSSPVFDQGEQIETDALHIGGFSHSSYVKQWVAHPGQ</sequence>
<dbReference type="InterPro" id="IPR013783">
    <property type="entry name" value="Ig-like_fold"/>
</dbReference>
<keyword evidence="4 7" id="KW-1133">Transmembrane helix</keyword>
<dbReference type="AlphaFoldDB" id="A0ABD1KR86"/>
<name>A0ABD1KR86_9TELE</name>
<proteinExistence type="predicted"/>
<feature type="transmembrane region" description="Helical" evidence="7">
    <location>
        <begin position="234"/>
        <end position="255"/>
    </location>
</feature>
<organism evidence="9 10">
    <name type="scientific">Coilia grayii</name>
    <name type="common">Gray's grenadier anchovy</name>
    <dbReference type="NCBI Taxonomy" id="363190"/>
    <lineage>
        <taxon>Eukaryota</taxon>
        <taxon>Metazoa</taxon>
        <taxon>Chordata</taxon>
        <taxon>Craniata</taxon>
        <taxon>Vertebrata</taxon>
        <taxon>Euteleostomi</taxon>
        <taxon>Actinopterygii</taxon>
        <taxon>Neopterygii</taxon>
        <taxon>Teleostei</taxon>
        <taxon>Clupei</taxon>
        <taxon>Clupeiformes</taxon>
        <taxon>Clupeoidei</taxon>
        <taxon>Engraulidae</taxon>
        <taxon>Coilinae</taxon>
        <taxon>Coilia</taxon>
    </lineage>
</organism>
<dbReference type="GO" id="GO:0016020">
    <property type="term" value="C:membrane"/>
    <property type="evidence" value="ECO:0007669"/>
    <property type="project" value="UniProtKB-SubCell"/>
</dbReference>
<evidence type="ECO:0000256" key="4">
    <source>
        <dbReference type="ARBA" id="ARBA00022989"/>
    </source>
</evidence>
<evidence type="ECO:0000256" key="2">
    <source>
        <dbReference type="ARBA" id="ARBA00022692"/>
    </source>
</evidence>
<dbReference type="SUPFAM" id="SSF49265">
    <property type="entry name" value="Fibronectin type III"/>
    <property type="match status" value="1"/>
</dbReference>
<reference evidence="9 10" key="1">
    <citation type="submission" date="2024-09" db="EMBL/GenBank/DDBJ databases">
        <title>A chromosome-level genome assembly of Gray's grenadier anchovy, Coilia grayii.</title>
        <authorList>
            <person name="Fu Z."/>
        </authorList>
    </citation>
    <scope>NUCLEOTIDE SEQUENCE [LARGE SCALE GENOMIC DNA]</scope>
    <source>
        <strain evidence="9">G4</strain>
        <tissue evidence="9">Muscle</tissue>
    </source>
</reference>
<dbReference type="EMBL" id="JBHFQA010000003">
    <property type="protein sequence ID" value="KAL2101679.1"/>
    <property type="molecule type" value="Genomic_DNA"/>
</dbReference>
<keyword evidence="3 8" id="KW-0732">Signal</keyword>
<feature type="signal peptide" evidence="8">
    <location>
        <begin position="1"/>
        <end position="19"/>
    </location>
</feature>
<dbReference type="PANTHER" id="PTHR23037:SF36">
    <property type="entry name" value="INTERLEUKIN 21 RECEPTOR, TANDEM DUPLICATE 1"/>
    <property type="match status" value="1"/>
</dbReference>
<keyword evidence="6" id="KW-0675">Receptor</keyword>
<protein>
    <recommendedName>
        <fullName evidence="11">Interleukin-21 receptor</fullName>
    </recommendedName>
</protein>
<comment type="caution">
    <text evidence="9">The sequence shown here is derived from an EMBL/GenBank/DDBJ whole genome shotgun (WGS) entry which is preliminary data.</text>
</comment>
<evidence type="ECO:0000256" key="8">
    <source>
        <dbReference type="SAM" id="SignalP"/>
    </source>
</evidence>
<evidence type="ECO:0000256" key="6">
    <source>
        <dbReference type="ARBA" id="ARBA00023170"/>
    </source>
</evidence>
<dbReference type="InterPro" id="IPR036116">
    <property type="entry name" value="FN3_sf"/>
</dbReference>
<dbReference type="PANTHER" id="PTHR23037">
    <property type="entry name" value="CYTOKINE RECEPTOR"/>
    <property type="match status" value="1"/>
</dbReference>
<feature type="chain" id="PRO_5044747761" description="Interleukin-21 receptor" evidence="8">
    <location>
        <begin position="20"/>
        <end position="476"/>
    </location>
</feature>
<evidence type="ECO:0000256" key="3">
    <source>
        <dbReference type="ARBA" id="ARBA00022729"/>
    </source>
</evidence>
<dbReference type="Gene3D" id="2.60.40.10">
    <property type="entry name" value="Immunoglobulins"/>
    <property type="match status" value="1"/>
</dbReference>
<gene>
    <name evidence="9" type="ORF">ACEWY4_003440</name>
</gene>